<name>A0ABW3EXJ7_9ACTN</name>
<evidence type="ECO:0000313" key="2">
    <source>
        <dbReference type="EMBL" id="MFD0904355.1"/>
    </source>
</evidence>
<feature type="non-terminal residue" evidence="2">
    <location>
        <position position="191"/>
    </location>
</feature>
<feature type="compositionally biased region" description="Pro residues" evidence="1">
    <location>
        <begin position="12"/>
        <end position="27"/>
    </location>
</feature>
<evidence type="ECO:0000313" key="3">
    <source>
        <dbReference type="Proteomes" id="UP001596972"/>
    </source>
</evidence>
<dbReference type="EMBL" id="JBHTJA010000082">
    <property type="protein sequence ID" value="MFD0904355.1"/>
    <property type="molecule type" value="Genomic_DNA"/>
</dbReference>
<feature type="compositionally biased region" description="Low complexity" evidence="1">
    <location>
        <begin position="1"/>
        <end position="11"/>
    </location>
</feature>
<keyword evidence="3" id="KW-1185">Reference proteome</keyword>
<dbReference type="SUPFAM" id="SSF81301">
    <property type="entry name" value="Nucleotidyltransferase"/>
    <property type="match status" value="1"/>
</dbReference>
<proteinExistence type="predicted"/>
<protein>
    <recommendedName>
        <fullName evidence="4">Bifunctional glutamine-synthetase adenylyltransferase/deadenyltransferase</fullName>
    </recommendedName>
</protein>
<feature type="region of interest" description="Disordered" evidence="1">
    <location>
        <begin position="1"/>
        <end position="36"/>
    </location>
</feature>
<dbReference type="InterPro" id="IPR043519">
    <property type="entry name" value="NT_sf"/>
</dbReference>
<sequence length="191" mass="19536">MTEPSTTEPDPTEPTTPEPTTPEPTTPEPVASDRRPSLAGRLARLGFTDAGRAQRLVREAEAVDGVRLEGALLESLLGALGGTADPDLALGGLLRLLAAADEHGEGAELRAALAEEDGTRDRLTAVLGASAALGDHLVRHPAHWHVLRDHLAGHGDVRAELLAAVGARPGDTGPVAASAGAGALAGLRAEY</sequence>
<evidence type="ECO:0008006" key="4">
    <source>
        <dbReference type="Google" id="ProtNLM"/>
    </source>
</evidence>
<comment type="caution">
    <text evidence="2">The sequence shown here is derived from an EMBL/GenBank/DDBJ whole genome shotgun (WGS) entry which is preliminary data.</text>
</comment>
<dbReference type="Proteomes" id="UP001596972">
    <property type="component" value="Unassembled WGS sequence"/>
</dbReference>
<evidence type="ECO:0000256" key="1">
    <source>
        <dbReference type="SAM" id="MobiDB-lite"/>
    </source>
</evidence>
<reference evidence="3" key="1">
    <citation type="journal article" date="2019" name="Int. J. Syst. Evol. Microbiol.">
        <title>The Global Catalogue of Microorganisms (GCM) 10K type strain sequencing project: providing services to taxonomists for standard genome sequencing and annotation.</title>
        <authorList>
            <consortium name="The Broad Institute Genomics Platform"/>
            <consortium name="The Broad Institute Genome Sequencing Center for Infectious Disease"/>
            <person name="Wu L."/>
            <person name="Ma J."/>
        </authorList>
    </citation>
    <scope>NUCLEOTIDE SEQUENCE [LARGE SCALE GENOMIC DNA]</scope>
    <source>
        <strain evidence="3">JCM 31202</strain>
    </source>
</reference>
<organism evidence="2 3">
    <name type="scientific">Actinomadura sediminis</name>
    <dbReference type="NCBI Taxonomy" id="1038904"/>
    <lineage>
        <taxon>Bacteria</taxon>
        <taxon>Bacillati</taxon>
        <taxon>Actinomycetota</taxon>
        <taxon>Actinomycetes</taxon>
        <taxon>Streptosporangiales</taxon>
        <taxon>Thermomonosporaceae</taxon>
        <taxon>Actinomadura</taxon>
    </lineage>
</organism>
<gene>
    <name evidence="2" type="ORF">ACFQ11_28495</name>
</gene>
<accession>A0ABW3EXJ7</accession>